<dbReference type="SUPFAM" id="SSF56112">
    <property type="entry name" value="Protein kinase-like (PK-like)"/>
    <property type="match status" value="1"/>
</dbReference>
<feature type="domain" description="Protein kinase" evidence="1">
    <location>
        <begin position="1"/>
        <end position="160"/>
    </location>
</feature>
<dbReference type="Gramene" id="TVU12380">
    <property type="protein sequence ID" value="TVU12380"/>
    <property type="gene ID" value="EJB05_46021"/>
</dbReference>
<dbReference type="AlphaFoldDB" id="A0A5J9TM29"/>
<comment type="caution">
    <text evidence="2">The sequence shown here is derived from an EMBL/GenBank/DDBJ whole genome shotgun (WGS) entry which is preliminary data.</text>
</comment>
<dbReference type="InterPro" id="IPR001245">
    <property type="entry name" value="Ser-Thr/Tyr_kinase_cat_dom"/>
</dbReference>
<keyword evidence="3" id="KW-1185">Reference proteome</keyword>
<evidence type="ECO:0000313" key="3">
    <source>
        <dbReference type="Proteomes" id="UP000324897"/>
    </source>
</evidence>
<accession>A0A5J9TM29</accession>
<sequence>MIAHVSDFGIAKLLLGDDNSVVSASMPGTIGYMAPEYGSMGRASRKSDVFGFGIMLLEVFTGKKPTDPKFVGELSLRQWVYQAFPSRIIHILDDKIPNDDEMIYDLHHSGMNSEVSPSISHSTLTSVFELGLICSSDLRDERMTMTDVVAKLTKIKSDYMQVTSAT</sequence>
<dbReference type="OrthoDB" id="680062at2759"/>
<dbReference type="PANTHER" id="PTHR48055">
    <property type="entry name" value="LEUCINE-RICH REPEAT RECEPTOR PROTEIN KINASE EMS1"/>
    <property type="match status" value="1"/>
</dbReference>
<dbReference type="Proteomes" id="UP000324897">
    <property type="component" value="Chromosome 3"/>
</dbReference>
<dbReference type="EMBL" id="RWGY01000039">
    <property type="protein sequence ID" value="TVU12380.1"/>
    <property type="molecule type" value="Genomic_DNA"/>
</dbReference>
<organism evidence="2 3">
    <name type="scientific">Eragrostis curvula</name>
    <name type="common">weeping love grass</name>
    <dbReference type="NCBI Taxonomy" id="38414"/>
    <lineage>
        <taxon>Eukaryota</taxon>
        <taxon>Viridiplantae</taxon>
        <taxon>Streptophyta</taxon>
        <taxon>Embryophyta</taxon>
        <taxon>Tracheophyta</taxon>
        <taxon>Spermatophyta</taxon>
        <taxon>Magnoliopsida</taxon>
        <taxon>Liliopsida</taxon>
        <taxon>Poales</taxon>
        <taxon>Poaceae</taxon>
        <taxon>PACMAD clade</taxon>
        <taxon>Chloridoideae</taxon>
        <taxon>Eragrostideae</taxon>
        <taxon>Eragrostidinae</taxon>
        <taxon>Eragrostis</taxon>
    </lineage>
</organism>
<dbReference type="Pfam" id="PF07714">
    <property type="entry name" value="PK_Tyr_Ser-Thr"/>
    <property type="match status" value="1"/>
</dbReference>
<evidence type="ECO:0000259" key="1">
    <source>
        <dbReference type="PROSITE" id="PS50011"/>
    </source>
</evidence>
<dbReference type="GO" id="GO:0005524">
    <property type="term" value="F:ATP binding"/>
    <property type="evidence" value="ECO:0007669"/>
    <property type="project" value="InterPro"/>
</dbReference>
<dbReference type="GO" id="GO:0004672">
    <property type="term" value="F:protein kinase activity"/>
    <property type="evidence" value="ECO:0007669"/>
    <property type="project" value="InterPro"/>
</dbReference>
<dbReference type="PANTHER" id="PTHR48055:SF57">
    <property type="entry name" value="PROTEIN KINASE DOMAIN-CONTAINING PROTEIN"/>
    <property type="match status" value="1"/>
</dbReference>
<dbReference type="InterPro" id="IPR011009">
    <property type="entry name" value="Kinase-like_dom_sf"/>
</dbReference>
<dbReference type="InterPro" id="IPR000719">
    <property type="entry name" value="Prot_kinase_dom"/>
</dbReference>
<dbReference type="PROSITE" id="PS50011">
    <property type="entry name" value="PROTEIN_KINASE_DOM"/>
    <property type="match status" value="1"/>
</dbReference>
<dbReference type="InterPro" id="IPR051564">
    <property type="entry name" value="LRR_receptor-like_kinase"/>
</dbReference>
<reference evidence="2 3" key="1">
    <citation type="journal article" date="2019" name="Sci. Rep.">
        <title>A high-quality genome of Eragrostis curvula grass provides insights into Poaceae evolution and supports new strategies to enhance forage quality.</title>
        <authorList>
            <person name="Carballo J."/>
            <person name="Santos B.A.C.M."/>
            <person name="Zappacosta D."/>
            <person name="Garbus I."/>
            <person name="Selva J.P."/>
            <person name="Gallo C.A."/>
            <person name="Diaz A."/>
            <person name="Albertini E."/>
            <person name="Caccamo M."/>
            <person name="Echenique V."/>
        </authorList>
    </citation>
    <scope>NUCLEOTIDE SEQUENCE [LARGE SCALE GENOMIC DNA]</scope>
    <source>
        <strain evidence="3">cv. Victoria</strain>
        <tissue evidence="2">Leaf</tissue>
    </source>
</reference>
<feature type="non-terminal residue" evidence="2">
    <location>
        <position position="1"/>
    </location>
</feature>
<name>A0A5J9TM29_9POAL</name>
<protein>
    <recommendedName>
        <fullName evidence="1">Protein kinase domain-containing protein</fullName>
    </recommendedName>
</protein>
<dbReference type="Gene3D" id="1.10.510.10">
    <property type="entry name" value="Transferase(Phosphotransferase) domain 1"/>
    <property type="match status" value="1"/>
</dbReference>
<proteinExistence type="predicted"/>
<dbReference type="GO" id="GO:0016020">
    <property type="term" value="C:membrane"/>
    <property type="evidence" value="ECO:0007669"/>
    <property type="project" value="TreeGrafter"/>
</dbReference>
<gene>
    <name evidence="2" type="ORF">EJB05_46021</name>
</gene>
<evidence type="ECO:0000313" key="2">
    <source>
        <dbReference type="EMBL" id="TVU12380.1"/>
    </source>
</evidence>